<keyword evidence="2" id="KW-1185">Reference proteome</keyword>
<comment type="caution">
    <text evidence="1">The sequence shown here is derived from an EMBL/GenBank/DDBJ whole genome shotgun (WGS) entry which is preliminary data.</text>
</comment>
<organism evidence="1 2">
    <name type="scientific">Tigriopus californicus</name>
    <name type="common">Marine copepod</name>
    <dbReference type="NCBI Taxonomy" id="6832"/>
    <lineage>
        <taxon>Eukaryota</taxon>
        <taxon>Metazoa</taxon>
        <taxon>Ecdysozoa</taxon>
        <taxon>Arthropoda</taxon>
        <taxon>Crustacea</taxon>
        <taxon>Multicrustacea</taxon>
        <taxon>Hexanauplia</taxon>
        <taxon>Copepoda</taxon>
        <taxon>Harpacticoida</taxon>
        <taxon>Harpacticidae</taxon>
        <taxon>Tigriopus</taxon>
    </lineage>
</organism>
<dbReference type="EMBL" id="VCGU01000010">
    <property type="protein sequence ID" value="TRY68564.1"/>
    <property type="molecule type" value="Genomic_DNA"/>
</dbReference>
<name>A0A553NT00_TIGCA</name>
<dbReference type="AlphaFoldDB" id="A0A553NT00"/>
<proteinExistence type="predicted"/>
<protein>
    <submittedName>
        <fullName evidence="1">Uncharacterized protein</fullName>
    </submittedName>
</protein>
<sequence length="86" mass="9806">MGMLSLALIPESENRTWIGIWNHRLNKSKEERRGKSVDIKGISPGTSFRYNFIMKTQETIRNVIAELHSAGDDAKAIFKATKYPKI</sequence>
<accession>A0A553NT00</accession>
<evidence type="ECO:0000313" key="2">
    <source>
        <dbReference type="Proteomes" id="UP000318571"/>
    </source>
</evidence>
<evidence type="ECO:0000313" key="1">
    <source>
        <dbReference type="EMBL" id="TRY68564.1"/>
    </source>
</evidence>
<reference evidence="1 2" key="1">
    <citation type="journal article" date="2018" name="Nat. Ecol. Evol.">
        <title>Genomic signatures of mitonuclear coevolution across populations of Tigriopus californicus.</title>
        <authorList>
            <person name="Barreto F.S."/>
            <person name="Watson E.T."/>
            <person name="Lima T.G."/>
            <person name="Willett C.S."/>
            <person name="Edmands S."/>
            <person name="Li W."/>
            <person name="Burton R.S."/>
        </authorList>
    </citation>
    <scope>NUCLEOTIDE SEQUENCE [LARGE SCALE GENOMIC DNA]</scope>
    <source>
        <strain evidence="1 2">San Diego</strain>
    </source>
</reference>
<gene>
    <name evidence="1" type="ORF">TCAL_16536</name>
</gene>
<dbReference type="Proteomes" id="UP000318571">
    <property type="component" value="Chromosome 1"/>
</dbReference>